<organism evidence="4 5">
    <name type="scientific">Gigaspora rosea</name>
    <dbReference type="NCBI Taxonomy" id="44941"/>
    <lineage>
        <taxon>Eukaryota</taxon>
        <taxon>Fungi</taxon>
        <taxon>Fungi incertae sedis</taxon>
        <taxon>Mucoromycota</taxon>
        <taxon>Glomeromycotina</taxon>
        <taxon>Glomeromycetes</taxon>
        <taxon>Diversisporales</taxon>
        <taxon>Gigasporaceae</taxon>
        <taxon>Gigaspora</taxon>
    </lineage>
</organism>
<dbReference type="EMBL" id="QKWP01000288">
    <property type="protein sequence ID" value="RIB22899.1"/>
    <property type="molecule type" value="Genomic_DNA"/>
</dbReference>
<evidence type="ECO:0000259" key="3">
    <source>
        <dbReference type="PROSITE" id="PS50158"/>
    </source>
</evidence>
<comment type="caution">
    <text evidence="4">The sequence shown here is derived from an EMBL/GenBank/DDBJ whole genome shotgun (WGS) entry which is preliminary data.</text>
</comment>
<dbReference type="Proteomes" id="UP000266673">
    <property type="component" value="Unassembled WGS sequence"/>
</dbReference>
<keyword evidence="5" id="KW-1185">Reference proteome</keyword>
<dbReference type="OrthoDB" id="2398833at2759"/>
<keyword evidence="1" id="KW-0479">Metal-binding</keyword>
<accession>A0A397VPH8</accession>
<name>A0A397VPH8_9GLOM</name>
<dbReference type="PROSITE" id="PS50158">
    <property type="entry name" value="ZF_CCHC"/>
    <property type="match status" value="1"/>
</dbReference>
<dbReference type="GO" id="GO:0003676">
    <property type="term" value="F:nucleic acid binding"/>
    <property type="evidence" value="ECO:0007669"/>
    <property type="project" value="InterPro"/>
</dbReference>
<feature type="region of interest" description="Disordered" evidence="2">
    <location>
        <begin position="55"/>
        <end position="116"/>
    </location>
</feature>
<evidence type="ECO:0000256" key="2">
    <source>
        <dbReference type="SAM" id="MobiDB-lite"/>
    </source>
</evidence>
<proteinExistence type="predicted"/>
<dbReference type="GO" id="GO:0008270">
    <property type="term" value="F:zinc ion binding"/>
    <property type="evidence" value="ECO:0007669"/>
    <property type="project" value="UniProtKB-KW"/>
</dbReference>
<gene>
    <name evidence="4" type="ORF">C2G38_2172813</name>
</gene>
<sequence length="274" mass="31191">MNRLLLWLYSEAPEFVPAQAPFLPPKPQLKRILLQILMTLMKLLKYCSNCGRIGHNSHSCSRKKNKKKHKKKGKINNAHIDSDSDISTNESESNSDSSSETEAEINKKSKTRKSCKIKDAEAPPLALVPISKKEKQSLKFPSQDEQAHLEKIIEKIIEKMLNEKFGTITTPLHPQNSNSKTLADSKNDEFIDNPMEIDFVQRKEPATDVVTTKYKIKRLNIAKRLKLEVDTKEKHDLRGIATTPTESLGIYPKPMLILPNTLLDKYNYDLLASK</sequence>
<keyword evidence="1" id="KW-0862">Zinc</keyword>
<protein>
    <recommendedName>
        <fullName evidence="3">CCHC-type domain-containing protein</fullName>
    </recommendedName>
</protein>
<feature type="compositionally biased region" description="Low complexity" evidence="2">
    <location>
        <begin position="85"/>
        <end position="100"/>
    </location>
</feature>
<feature type="domain" description="CCHC-type" evidence="3">
    <location>
        <begin position="47"/>
        <end position="60"/>
    </location>
</feature>
<reference evidence="4 5" key="1">
    <citation type="submission" date="2018-06" db="EMBL/GenBank/DDBJ databases">
        <title>Comparative genomics reveals the genomic features of Rhizophagus irregularis, R. cerebriforme, R. diaphanum and Gigaspora rosea, and their symbiotic lifestyle signature.</title>
        <authorList>
            <person name="Morin E."/>
            <person name="San Clemente H."/>
            <person name="Chen E.C.H."/>
            <person name="De La Providencia I."/>
            <person name="Hainaut M."/>
            <person name="Kuo A."/>
            <person name="Kohler A."/>
            <person name="Murat C."/>
            <person name="Tang N."/>
            <person name="Roy S."/>
            <person name="Loubradou J."/>
            <person name="Henrissat B."/>
            <person name="Grigoriev I.V."/>
            <person name="Corradi N."/>
            <person name="Roux C."/>
            <person name="Martin F.M."/>
        </authorList>
    </citation>
    <scope>NUCLEOTIDE SEQUENCE [LARGE SCALE GENOMIC DNA]</scope>
    <source>
        <strain evidence="4 5">DAOM 194757</strain>
    </source>
</reference>
<keyword evidence="1" id="KW-0863">Zinc-finger</keyword>
<evidence type="ECO:0000313" key="4">
    <source>
        <dbReference type="EMBL" id="RIB22899.1"/>
    </source>
</evidence>
<evidence type="ECO:0000313" key="5">
    <source>
        <dbReference type="Proteomes" id="UP000266673"/>
    </source>
</evidence>
<dbReference type="AlphaFoldDB" id="A0A397VPH8"/>
<evidence type="ECO:0000256" key="1">
    <source>
        <dbReference type="PROSITE-ProRule" id="PRU00047"/>
    </source>
</evidence>
<feature type="compositionally biased region" description="Basic residues" evidence="2">
    <location>
        <begin position="60"/>
        <end position="74"/>
    </location>
</feature>
<dbReference type="InterPro" id="IPR001878">
    <property type="entry name" value="Znf_CCHC"/>
</dbReference>